<dbReference type="EMBL" id="JACORT010000001">
    <property type="protein sequence ID" value="MBC5782333.1"/>
    <property type="molecule type" value="Genomic_DNA"/>
</dbReference>
<reference evidence="2" key="1">
    <citation type="submission" date="2020-08" db="EMBL/GenBank/DDBJ databases">
        <title>Ramlibacter sp. USB13 16S ribosomal RNA gene genome sequencing and assembly.</title>
        <authorList>
            <person name="Kang M."/>
        </authorList>
    </citation>
    <scope>NUCLEOTIDE SEQUENCE</scope>
    <source>
        <strain evidence="2">USB13</strain>
    </source>
</reference>
<proteinExistence type="predicted"/>
<name>A0A923MNH5_9BURK</name>
<evidence type="ECO:0000313" key="2">
    <source>
        <dbReference type="EMBL" id="MBC5782333.1"/>
    </source>
</evidence>
<evidence type="ECO:0000256" key="1">
    <source>
        <dbReference type="SAM" id="SignalP"/>
    </source>
</evidence>
<comment type="caution">
    <text evidence="2">The sequence shown here is derived from an EMBL/GenBank/DDBJ whole genome shotgun (WGS) entry which is preliminary data.</text>
</comment>
<feature type="chain" id="PRO_5037595050" evidence="1">
    <location>
        <begin position="25"/>
        <end position="319"/>
    </location>
</feature>
<evidence type="ECO:0000313" key="3">
    <source>
        <dbReference type="Proteomes" id="UP000608513"/>
    </source>
</evidence>
<accession>A0A923MNH5</accession>
<keyword evidence="3" id="KW-1185">Reference proteome</keyword>
<keyword evidence="1" id="KW-0732">Signal</keyword>
<organism evidence="2 3">
    <name type="scientific">Ramlibacter cellulosilyticus</name>
    <dbReference type="NCBI Taxonomy" id="2764187"/>
    <lineage>
        <taxon>Bacteria</taxon>
        <taxon>Pseudomonadati</taxon>
        <taxon>Pseudomonadota</taxon>
        <taxon>Betaproteobacteria</taxon>
        <taxon>Burkholderiales</taxon>
        <taxon>Comamonadaceae</taxon>
        <taxon>Ramlibacter</taxon>
    </lineage>
</organism>
<protein>
    <submittedName>
        <fullName evidence="2">Uncharacterized protein</fullName>
    </submittedName>
</protein>
<feature type="signal peptide" evidence="1">
    <location>
        <begin position="1"/>
        <end position="24"/>
    </location>
</feature>
<dbReference type="Proteomes" id="UP000608513">
    <property type="component" value="Unassembled WGS sequence"/>
</dbReference>
<dbReference type="AlphaFoldDB" id="A0A923MNH5"/>
<dbReference type="RefSeq" id="WP_187075035.1">
    <property type="nucleotide sequence ID" value="NZ_JACORT010000001.1"/>
</dbReference>
<gene>
    <name evidence="2" type="ORF">H8N03_05210</name>
</gene>
<sequence>MQHLRFVCVLLGSALSQAAAYAQAVPSEGQIDSIIKLCAAGQQYSASASISAALRDWRKGVLAGSIGASAGTIGSALQTVDGQQTNSANYATYTKCIADTLAKFLEPPKKSYQHLETAPLAYMFPALNGCQVAWNGRRSPTSYIFVGFRPAPRPNRWTSDGIWLDGPRRCSVRWDYLAWELIGLYDQEFMAAAQGCLTRSPVRELSADMDRAWRAGAERASVHSEFAPKLEAGFATCITNTTNIPAIYANRVKVQWFSGQDIFVPYKEPEWCDALNAERSAQSELIRAQLMAREPLVRDIADFNCIFIPPTTSAFPPLR</sequence>